<dbReference type="InterPro" id="IPR013096">
    <property type="entry name" value="Cupin_2"/>
</dbReference>
<dbReference type="PANTHER" id="PTHR36440:SF1">
    <property type="entry name" value="PUTATIVE (AFU_ORTHOLOGUE AFUA_8G07350)-RELATED"/>
    <property type="match status" value="1"/>
</dbReference>
<evidence type="ECO:0000313" key="3">
    <source>
        <dbReference type="Proteomes" id="UP000501240"/>
    </source>
</evidence>
<protein>
    <recommendedName>
        <fullName evidence="1">Cupin type-2 domain-containing protein</fullName>
    </recommendedName>
</protein>
<dbReference type="SUPFAM" id="SSF51182">
    <property type="entry name" value="RmlC-like cupins"/>
    <property type="match status" value="1"/>
</dbReference>
<dbReference type="InterPro" id="IPR011051">
    <property type="entry name" value="RmlC_Cupin_sf"/>
</dbReference>
<dbReference type="AlphaFoldDB" id="A0A7D4A466"/>
<reference evidence="2 3" key="1">
    <citation type="submission" date="2020-05" db="EMBL/GenBank/DDBJ databases">
        <title>Actinomadura verrucosospora NRRL-B18236 (PFL_A860) Genome sequencing and assembly.</title>
        <authorList>
            <person name="Samborskyy M."/>
        </authorList>
    </citation>
    <scope>NUCLEOTIDE SEQUENCE [LARGE SCALE GENOMIC DNA]</scope>
    <source>
        <strain evidence="2 3">NRRL:B18236</strain>
    </source>
</reference>
<dbReference type="RefSeq" id="WP_246342315.1">
    <property type="nucleotide sequence ID" value="NZ_CP053892.1"/>
</dbReference>
<dbReference type="PANTHER" id="PTHR36440">
    <property type="entry name" value="PUTATIVE (AFU_ORTHOLOGUE AFUA_8G07350)-RELATED"/>
    <property type="match status" value="1"/>
</dbReference>
<dbReference type="Proteomes" id="UP000501240">
    <property type="component" value="Chromosome"/>
</dbReference>
<name>A0A7D4A466_ACTVE</name>
<dbReference type="EMBL" id="CP053892">
    <property type="protein sequence ID" value="QKG24764.1"/>
    <property type="molecule type" value="Genomic_DNA"/>
</dbReference>
<keyword evidence="3" id="KW-1185">Reference proteome</keyword>
<accession>A0A7D4A466</accession>
<dbReference type="Pfam" id="PF07883">
    <property type="entry name" value="Cupin_2"/>
    <property type="match status" value="1"/>
</dbReference>
<dbReference type="InterPro" id="IPR014710">
    <property type="entry name" value="RmlC-like_jellyroll"/>
</dbReference>
<feature type="domain" description="Cupin type-2" evidence="1">
    <location>
        <begin position="80"/>
        <end position="145"/>
    </location>
</feature>
<evidence type="ECO:0000313" key="2">
    <source>
        <dbReference type="EMBL" id="QKG24764.1"/>
    </source>
</evidence>
<gene>
    <name evidence="2" type="ORF">ACTIVE_6413</name>
</gene>
<proteinExistence type="predicted"/>
<dbReference type="InterPro" id="IPR053146">
    <property type="entry name" value="QDO-like"/>
</dbReference>
<evidence type="ECO:0000259" key="1">
    <source>
        <dbReference type="Pfam" id="PF07883"/>
    </source>
</evidence>
<organism evidence="2 3">
    <name type="scientific">Actinomadura verrucosospora</name>
    <dbReference type="NCBI Taxonomy" id="46165"/>
    <lineage>
        <taxon>Bacteria</taxon>
        <taxon>Bacillati</taxon>
        <taxon>Actinomycetota</taxon>
        <taxon>Actinomycetes</taxon>
        <taxon>Streptosporangiales</taxon>
        <taxon>Thermomonosporaceae</taxon>
        <taxon>Actinomadura</taxon>
    </lineage>
</organism>
<dbReference type="Gene3D" id="2.60.120.10">
    <property type="entry name" value="Jelly Rolls"/>
    <property type="match status" value="1"/>
</dbReference>
<sequence>MDLGRQDWPICGARRGSHSSKTRAVLAAYRSGMQANSDQRRPVHRAPGEGRRYGMGRINAVFKADGAETADRYSISEWWLEPHTTGPGAHTHPEDDVFYVLDGTMTFFLGDHWVDAPKGSFVLAPGGTPHDFQNRTDERAGALNISVPGAFEPRMPGIVEWFLENPPGDPADA</sequence>